<sequence>EVVTAPAGPPQPLDWKFSQVFGERTAGEEVQEVISFPAAVDIISAIEFDKTGDHLATGDRGGRVVLFERTDTKDHDALRRDLERMDHPINRHPEFRYKTEFQSHEPEALFLCIGFLYLFFTV</sequence>
<dbReference type="AlphaFoldDB" id="A0A7J8QD82"/>
<keyword evidence="1" id="KW-0853">WD repeat</keyword>
<dbReference type="EMBL" id="JABEZZ010000011">
    <property type="protein sequence ID" value="MBA0599243.1"/>
    <property type="molecule type" value="Genomic_DNA"/>
</dbReference>
<dbReference type="InterPro" id="IPR000009">
    <property type="entry name" value="PP2A_PR55"/>
</dbReference>
<keyword evidence="2" id="KW-0677">Repeat</keyword>
<evidence type="ECO:0000313" key="4">
    <source>
        <dbReference type="Proteomes" id="UP000593578"/>
    </source>
</evidence>
<gene>
    <name evidence="3" type="ORF">Gorai_005473</name>
</gene>
<dbReference type="PANTHER" id="PTHR11871">
    <property type="entry name" value="PROTEIN PHOSPHATASE PP2A REGULATORY SUBUNIT B"/>
    <property type="match status" value="1"/>
</dbReference>
<accession>A0A7J8QD82</accession>
<evidence type="ECO:0000256" key="2">
    <source>
        <dbReference type="ARBA" id="ARBA00022737"/>
    </source>
</evidence>
<feature type="non-terminal residue" evidence="3">
    <location>
        <position position="1"/>
    </location>
</feature>
<reference evidence="3 4" key="1">
    <citation type="journal article" date="2019" name="Genome Biol. Evol.">
        <title>Insights into the evolution of the New World diploid cottons (Gossypium, subgenus Houzingenia) based on genome sequencing.</title>
        <authorList>
            <person name="Grover C.E."/>
            <person name="Arick M.A. 2nd"/>
            <person name="Thrash A."/>
            <person name="Conover J.L."/>
            <person name="Sanders W.S."/>
            <person name="Peterson D.G."/>
            <person name="Frelichowski J.E."/>
            <person name="Scheffler J.A."/>
            <person name="Scheffler B.E."/>
            <person name="Wendel J.F."/>
        </authorList>
    </citation>
    <scope>NUCLEOTIDE SEQUENCE [LARGE SCALE GENOMIC DNA]</scope>
    <source>
        <strain evidence="3">8</strain>
        <tissue evidence="3">Leaf</tissue>
    </source>
</reference>
<evidence type="ECO:0000313" key="3">
    <source>
        <dbReference type="EMBL" id="MBA0599243.1"/>
    </source>
</evidence>
<dbReference type="PRINTS" id="PR00600">
    <property type="entry name" value="PP2APR55"/>
</dbReference>
<dbReference type="Proteomes" id="UP000593578">
    <property type="component" value="Unassembled WGS sequence"/>
</dbReference>
<dbReference type="GO" id="GO:0000159">
    <property type="term" value="C:protein phosphatase type 2A complex"/>
    <property type="evidence" value="ECO:0007669"/>
    <property type="project" value="InterPro"/>
</dbReference>
<evidence type="ECO:0000256" key="1">
    <source>
        <dbReference type="ARBA" id="ARBA00022574"/>
    </source>
</evidence>
<proteinExistence type="predicted"/>
<comment type="caution">
    <text evidence="3">The sequence shown here is derived from an EMBL/GenBank/DDBJ whole genome shotgun (WGS) entry which is preliminary data.</text>
</comment>
<protein>
    <recommendedName>
        <fullName evidence="5">Serine/threonine-protein phosphatase 2A 55 kDa regulatory subunit B</fullName>
    </recommendedName>
</protein>
<evidence type="ECO:0008006" key="5">
    <source>
        <dbReference type="Google" id="ProtNLM"/>
    </source>
</evidence>
<organism evidence="3 4">
    <name type="scientific">Gossypium raimondii</name>
    <name type="common">Peruvian cotton</name>
    <name type="synonym">Gossypium klotzschianum subsp. raimondii</name>
    <dbReference type="NCBI Taxonomy" id="29730"/>
    <lineage>
        <taxon>Eukaryota</taxon>
        <taxon>Viridiplantae</taxon>
        <taxon>Streptophyta</taxon>
        <taxon>Embryophyta</taxon>
        <taxon>Tracheophyta</taxon>
        <taxon>Spermatophyta</taxon>
        <taxon>Magnoliopsida</taxon>
        <taxon>eudicotyledons</taxon>
        <taxon>Gunneridae</taxon>
        <taxon>Pentapetalae</taxon>
        <taxon>rosids</taxon>
        <taxon>malvids</taxon>
        <taxon>Malvales</taxon>
        <taxon>Malvaceae</taxon>
        <taxon>Malvoideae</taxon>
        <taxon>Gossypium</taxon>
    </lineage>
</organism>
<name>A0A7J8QD82_GOSRA</name>
<dbReference type="GO" id="GO:0019888">
    <property type="term" value="F:protein phosphatase regulator activity"/>
    <property type="evidence" value="ECO:0007669"/>
    <property type="project" value="InterPro"/>
</dbReference>